<dbReference type="AlphaFoldDB" id="A0A9P8UG02"/>
<dbReference type="GO" id="GO:0005975">
    <property type="term" value="P:carbohydrate metabolic process"/>
    <property type="evidence" value="ECO:0007669"/>
    <property type="project" value="InterPro"/>
</dbReference>
<dbReference type="InterPro" id="IPR000757">
    <property type="entry name" value="Beta-glucanase-like"/>
</dbReference>
<keyword evidence="3" id="KW-1185">Reference proteome</keyword>
<dbReference type="EMBL" id="JAGPXC010000006">
    <property type="protein sequence ID" value="KAH6651505.1"/>
    <property type="molecule type" value="Genomic_DNA"/>
</dbReference>
<dbReference type="SUPFAM" id="SSF49899">
    <property type="entry name" value="Concanavalin A-like lectins/glucanases"/>
    <property type="match status" value="1"/>
</dbReference>
<name>A0A9P8UG02_9PEZI</name>
<dbReference type="Gene3D" id="2.60.120.200">
    <property type="match status" value="1"/>
</dbReference>
<dbReference type="GeneID" id="70138117"/>
<evidence type="ECO:0000313" key="3">
    <source>
        <dbReference type="Proteomes" id="UP000758603"/>
    </source>
</evidence>
<sequence>MAPGVEGFTAYWWNDFQGDEGSFPDQTKWEIVERGANGGNDEVQTFIKDESVVILDGEKLVIKPQREDGRWTSARLHCTQNFHADDGRIMLIEANFVLGGAPKENQSGIWPSFWLLGEGYRDGGDEAWPMCGEIDIFENASGESFHKPAVHFGNSFPERQLLGAIPCEFDRGEYHTWGVRIDRKSSEGNWEDEKIQFLMDGEQYYEVSGSDMGDEDRWAAIAHGGVFPVFQVAVGTNWDGGSKPNDDTETGPDVGLAVKHVAVYFDE</sequence>
<comment type="caution">
    <text evidence="2">The sequence shown here is derived from an EMBL/GenBank/DDBJ whole genome shotgun (WGS) entry which is preliminary data.</text>
</comment>
<feature type="domain" description="GH16" evidence="1">
    <location>
        <begin position="10"/>
        <end position="267"/>
    </location>
</feature>
<dbReference type="PANTHER" id="PTHR10963">
    <property type="entry name" value="GLYCOSYL HYDROLASE-RELATED"/>
    <property type="match status" value="1"/>
</dbReference>
<dbReference type="InterPro" id="IPR050546">
    <property type="entry name" value="Glycosyl_Hydrlase_16"/>
</dbReference>
<accession>A0A9P8UG02</accession>
<dbReference type="PANTHER" id="PTHR10963:SF60">
    <property type="entry name" value="GRAM-NEGATIVE BACTERIA-BINDING PROTEIN 1-RELATED"/>
    <property type="match status" value="1"/>
</dbReference>
<dbReference type="InterPro" id="IPR013320">
    <property type="entry name" value="ConA-like_dom_sf"/>
</dbReference>
<dbReference type="PROSITE" id="PS51762">
    <property type="entry name" value="GH16_2"/>
    <property type="match status" value="1"/>
</dbReference>
<reference evidence="2" key="1">
    <citation type="journal article" date="2021" name="Nat. Commun.">
        <title>Genetic determinants of endophytism in the Arabidopsis root mycobiome.</title>
        <authorList>
            <person name="Mesny F."/>
            <person name="Miyauchi S."/>
            <person name="Thiergart T."/>
            <person name="Pickel B."/>
            <person name="Atanasova L."/>
            <person name="Karlsson M."/>
            <person name="Huettel B."/>
            <person name="Barry K.W."/>
            <person name="Haridas S."/>
            <person name="Chen C."/>
            <person name="Bauer D."/>
            <person name="Andreopoulos W."/>
            <person name="Pangilinan J."/>
            <person name="LaButti K."/>
            <person name="Riley R."/>
            <person name="Lipzen A."/>
            <person name="Clum A."/>
            <person name="Drula E."/>
            <person name="Henrissat B."/>
            <person name="Kohler A."/>
            <person name="Grigoriev I.V."/>
            <person name="Martin F.M."/>
            <person name="Hacquard S."/>
        </authorList>
    </citation>
    <scope>NUCLEOTIDE SEQUENCE</scope>
    <source>
        <strain evidence="2">MPI-SDFR-AT-0073</strain>
    </source>
</reference>
<evidence type="ECO:0000259" key="1">
    <source>
        <dbReference type="PROSITE" id="PS51762"/>
    </source>
</evidence>
<gene>
    <name evidence="2" type="ORF">BKA67DRAFT_692808</name>
</gene>
<dbReference type="Proteomes" id="UP000758603">
    <property type="component" value="Unassembled WGS sequence"/>
</dbReference>
<proteinExistence type="predicted"/>
<protein>
    <submittedName>
        <fullName evidence="2">Concanavalin A-like lectin/glucanase domain-containing protein</fullName>
    </submittedName>
</protein>
<evidence type="ECO:0000313" key="2">
    <source>
        <dbReference type="EMBL" id="KAH6651505.1"/>
    </source>
</evidence>
<dbReference type="GO" id="GO:0004553">
    <property type="term" value="F:hydrolase activity, hydrolyzing O-glycosyl compounds"/>
    <property type="evidence" value="ECO:0007669"/>
    <property type="project" value="InterPro"/>
</dbReference>
<organism evidence="2 3">
    <name type="scientific">Truncatella angustata</name>
    <dbReference type="NCBI Taxonomy" id="152316"/>
    <lineage>
        <taxon>Eukaryota</taxon>
        <taxon>Fungi</taxon>
        <taxon>Dikarya</taxon>
        <taxon>Ascomycota</taxon>
        <taxon>Pezizomycotina</taxon>
        <taxon>Sordariomycetes</taxon>
        <taxon>Xylariomycetidae</taxon>
        <taxon>Amphisphaeriales</taxon>
        <taxon>Sporocadaceae</taxon>
        <taxon>Truncatella</taxon>
    </lineage>
</organism>
<dbReference type="RefSeq" id="XP_045955783.1">
    <property type="nucleotide sequence ID" value="XM_046109226.1"/>
</dbReference>
<dbReference type="OrthoDB" id="192832at2759"/>